<evidence type="ECO:0000313" key="9">
    <source>
        <dbReference type="Proteomes" id="UP000759131"/>
    </source>
</evidence>
<dbReference type="Pfam" id="PF00076">
    <property type="entry name" value="RRM_1"/>
    <property type="match status" value="1"/>
</dbReference>
<comment type="subcellular location">
    <subcellularLocation>
        <location evidence="1">Nucleus</location>
    </subcellularLocation>
</comment>
<feature type="compositionally biased region" description="Basic residues" evidence="6">
    <location>
        <begin position="172"/>
        <end position="183"/>
    </location>
</feature>
<feature type="compositionally biased region" description="Polar residues" evidence="6">
    <location>
        <begin position="118"/>
        <end position="128"/>
    </location>
</feature>
<feature type="domain" description="RRM" evidence="7">
    <location>
        <begin position="12"/>
        <end position="103"/>
    </location>
</feature>
<keyword evidence="4" id="KW-0539">Nucleus</keyword>
<proteinExistence type="predicted"/>
<feature type="region of interest" description="Disordered" evidence="6">
    <location>
        <begin position="170"/>
        <end position="239"/>
    </location>
</feature>
<organism evidence="8">
    <name type="scientific">Medioppia subpectinata</name>
    <dbReference type="NCBI Taxonomy" id="1979941"/>
    <lineage>
        <taxon>Eukaryota</taxon>
        <taxon>Metazoa</taxon>
        <taxon>Ecdysozoa</taxon>
        <taxon>Arthropoda</taxon>
        <taxon>Chelicerata</taxon>
        <taxon>Arachnida</taxon>
        <taxon>Acari</taxon>
        <taxon>Acariformes</taxon>
        <taxon>Sarcoptiformes</taxon>
        <taxon>Oribatida</taxon>
        <taxon>Brachypylina</taxon>
        <taxon>Oppioidea</taxon>
        <taxon>Oppiidae</taxon>
        <taxon>Medioppia</taxon>
    </lineage>
</organism>
<dbReference type="EMBL" id="OC895906">
    <property type="protein sequence ID" value="CAD7647866.1"/>
    <property type="molecule type" value="Genomic_DNA"/>
</dbReference>
<dbReference type="PANTHER" id="PTHR48039:SF5">
    <property type="entry name" value="RNA-BINDING PROTEIN 28"/>
    <property type="match status" value="1"/>
</dbReference>
<dbReference type="InterPro" id="IPR051945">
    <property type="entry name" value="RRM_MRD1_RNA_proc_ribogen"/>
</dbReference>
<evidence type="ECO:0000256" key="1">
    <source>
        <dbReference type="ARBA" id="ARBA00004123"/>
    </source>
</evidence>
<dbReference type="GO" id="GO:0005730">
    <property type="term" value="C:nucleolus"/>
    <property type="evidence" value="ECO:0007669"/>
    <property type="project" value="TreeGrafter"/>
</dbReference>
<dbReference type="Gene3D" id="3.30.70.330">
    <property type="match status" value="1"/>
</dbReference>
<dbReference type="InterPro" id="IPR035979">
    <property type="entry name" value="RBD_domain_sf"/>
</dbReference>
<dbReference type="Proteomes" id="UP000759131">
    <property type="component" value="Unassembled WGS sequence"/>
</dbReference>
<dbReference type="OrthoDB" id="3945418at2759"/>
<dbReference type="EMBL" id="CAJPIZ010041331">
    <property type="protein sequence ID" value="CAG2121701.1"/>
    <property type="molecule type" value="Genomic_DNA"/>
</dbReference>
<feature type="compositionally biased region" description="Basic and acidic residues" evidence="6">
    <location>
        <begin position="223"/>
        <end position="239"/>
    </location>
</feature>
<dbReference type="CDD" id="cd12416">
    <property type="entry name" value="RRM4_RBM28_like"/>
    <property type="match status" value="1"/>
</dbReference>
<keyword evidence="9" id="KW-1185">Reference proteome</keyword>
<feature type="region of interest" description="Disordered" evidence="6">
    <location>
        <begin position="109"/>
        <end position="154"/>
    </location>
</feature>
<dbReference type="AlphaFoldDB" id="A0A7R9LU23"/>
<keyword evidence="3 5" id="KW-0694">RNA-binding</keyword>
<protein>
    <recommendedName>
        <fullName evidence="7">RRM domain-containing protein</fullName>
    </recommendedName>
</protein>
<evidence type="ECO:0000256" key="6">
    <source>
        <dbReference type="SAM" id="MobiDB-lite"/>
    </source>
</evidence>
<name>A0A7R9LU23_9ACAR</name>
<dbReference type="FunFam" id="3.30.70.330:FF:000182">
    <property type="entry name" value="RNA-binding motif protein 28"/>
    <property type="match status" value="1"/>
</dbReference>
<reference evidence="8" key="1">
    <citation type="submission" date="2020-11" db="EMBL/GenBank/DDBJ databases">
        <authorList>
            <person name="Tran Van P."/>
        </authorList>
    </citation>
    <scope>NUCLEOTIDE SEQUENCE</scope>
</reference>
<accession>A0A7R9LU23</accession>
<dbReference type="PANTHER" id="PTHR48039">
    <property type="entry name" value="RNA-BINDING MOTIF PROTEIN 14B"/>
    <property type="match status" value="1"/>
</dbReference>
<sequence length="239" mass="28269">MLQNTHYFVSDTRLCVHNLPHNCDNKQLRKIFLNAVNDKKTQIIEARVMCDRHKNDQKFGKSKGFGFIAFTEHIHALKALRQLNNNPNIFTSDKRPIVEFSIENKVALNKKKHRMNRNADNQKNGRQSDQTEHESTEQSVEYSGVMSKPNKLNEKIKAPKVNRKLGVMQKQLKTRKKGLKKNKTKEFNEKRHQEKVEKRNARKKETIEIQDTHDRHYMKRKNIFKDDNNQKNDSKPRAK</sequence>
<evidence type="ECO:0000256" key="4">
    <source>
        <dbReference type="ARBA" id="ARBA00023242"/>
    </source>
</evidence>
<dbReference type="InterPro" id="IPR000504">
    <property type="entry name" value="RRM_dom"/>
</dbReference>
<dbReference type="InterPro" id="IPR012677">
    <property type="entry name" value="Nucleotide-bd_a/b_plait_sf"/>
</dbReference>
<dbReference type="GO" id="GO:0003729">
    <property type="term" value="F:mRNA binding"/>
    <property type="evidence" value="ECO:0007669"/>
    <property type="project" value="TreeGrafter"/>
</dbReference>
<feature type="compositionally biased region" description="Basic and acidic residues" evidence="6">
    <location>
        <begin position="184"/>
        <end position="215"/>
    </location>
</feature>
<feature type="non-terminal residue" evidence="8">
    <location>
        <position position="239"/>
    </location>
</feature>
<evidence type="ECO:0000256" key="3">
    <source>
        <dbReference type="ARBA" id="ARBA00022884"/>
    </source>
</evidence>
<keyword evidence="2" id="KW-0677">Repeat</keyword>
<dbReference type="SUPFAM" id="SSF54928">
    <property type="entry name" value="RNA-binding domain, RBD"/>
    <property type="match status" value="1"/>
</dbReference>
<evidence type="ECO:0000256" key="5">
    <source>
        <dbReference type="PROSITE-ProRule" id="PRU00176"/>
    </source>
</evidence>
<dbReference type="PROSITE" id="PS50102">
    <property type="entry name" value="RRM"/>
    <property type="match status" value="1"/>
</dbReference>
<dbReference type="SMART" id="SM00360">
    <property type="entry name" value="RRM"/>
    <property type="match status" value="1"/>
</dbReference>
<evidence type="ECO:0000313" key="8">
    <source>
        <dbReference type="EMBL" id="CAD7647866.1"/>
    </source>
</evidence>
<evidence type="ECO:0000259" key="7">
    <source>
        <dbReference type="PROSITE" id="PS50102"/>
    </source>
</evidence>
<gene>
    <name evidence="8" type="ORF">OSB1V03_LOCUS21647</name>
</gene>
<evidence type="ECO:0000256" key="2">
    <source>
        <dbReference type="ARBA" id="ARBA00022737"/>
    </source>
</evidence>